<evidence type="ECO:0000313" key="1">
    <source>
        <dbReference type="EMBL" id="CAB4746261.1"/>
    </source>
</evidence>
<organism evidence="2">
    <name type="scientific">freshwater metagenome</name>
    <dbReference type="NCBI Taxonomy" id="449393"/>
    <lineage>
        <taxon>unclassified sequences</taxon>
        <taxon>metagenomes</taxon>
        <taxon>ecological metagenomes</taxon>
    </lineage>
</organism>
<name>A0A6J7RJG4_9ZZZZ</name>
<proteinExistence type="predicted"/>
<accession>A0A6J7RJG4</accession>
<dbReference type="EMBL" id="CAFBPV010000030">
    <property type="protein sequence ID" value="CAB5029033.1"/>
    <property type="molecule type" value="Genomic_DNA"/>
</dbReference>
<dbReference type="AlphaFoldDB" id="A0A6J7RJG4"/>
<evidence type="ECO:0000313" key="2">
    <source>
        <dbReference type="EMBL" id="CAB5029033.1"/>
    </source>
</evidence>
<dbReference type="EMBL" id="CAEZZI010000003">
    <property type="protein sequence ID" value="CAB4746261.1"/>
    <property type="molecule type" value="Genomic_DNA"/>
</dbReference>
<reference evidence="2" key="1">
    <citation type="submission" date="2020-05" db="EMBL/GenBank/DDBJ databases">
        <authorList>
            <person name="Chiriac C."/>
            <person name="Salcher M."/>
            <person name="Ghai R."/>
            <person name="Kavagutti S V."/>
        </authorList>
    </citation>
    <scope>NUCLEOTIDE SEQUENCE</scope>
</reference>
<protein>
    <submittedName>
        <fullName evidence="2">Unannotated protein</fullName>
    </submittedName>
</protein>
<gene>
    <name evidence="1" type="ORF">UFOPK2842_00098</name>
    <name evidence="2" type="ORF">UFOPK4165_00479</name>
</gene>
<sequence length="72" mass="7858">MRGVGRPCRGLLITDLVTTAPISRKSMNCANSFPELAQPLAVNSGEGNHAFPSVVDKSIMRVPREFYQLNPT</sequence>